<feature type="region of interest" description="Disordered" evidence="1">
    <location>
        <begin position="291"/>
        <end position="321"/>
    </location>
</feature>
<evidence type="ECO:0000313" key="2">
    <source>
        <dbReference type="EMBL" id="MCC4621654.1"/>
    </source>
</evidence>
<proteinExistence type="predicted"/>
<gene>
    <name evidence="2" type="ORF">LL965_16775</name>
</gene>
<protein>
    <recommendedName>
        <fullName evidence="4">Secreted protein</fullName>
    </recommendedName>
</protein>
<comment type="caution">
    <text evidence="2">The sequence shown here is derived from an EMBL/GenBank/DDBJ whole genome shotgun (WGS) entry which is preliminary data.</text>
</comment>
<evidence type="ECO:0000313" key="3">
    <source>
        <dbReference type="Proteomes" id="UP001199206"/>
    </source>
</evidence>
<evidence type="ECO:0000256" key="1">
    <source>
        <dbReference type="SAM" id="MobiDB-lite"/>
    </source>
</evidence>
<keyword evidence="3" id="KW-1185">Reference proteome</keyword>
<name>A0ABS8HIX0_9XANT</name>
<dbReference type="Proteomes" id="UP001199206">
    <property type="component" value="Unassembled WGS sequence"/>
</dbReference>
<sequence length="321" mass="34363">MSPSTGRAGRFQSIAWVLLAALCVGACQRNDTAVALPGAKAEPAAAMQSMTVPLRRNDLVAYARIRVTPAQYTQLEAAWRSGASRWPLTELPLPNETGALLGSLSAPDAERRLQQAFDAQLAGQSRGIAQAAQSLGQFGVQYLRSRSDYQPEQRAHYVQLVDALSAWAASAPLADRPRAKASIADLVTAARATGITSDADLQQLGMEESLRRLGPFWATCKKVLERYDLSVDSSLDALRTGLVKQEGDSAQVRLRYPLAAHDIDLTVALIKRDGHWYQQQTQDEVAALLRAQPTPGLPEAAAGTDAAPATAADAGQRPAGR</sequence>
<dbReference type="EMBL" id="JAJGQJ010000048">
    <property type="protein sequence ID" value="MCC4621654.1"/>
    <property type="molecule type" value="Genomic_DNA"/>
</dbReference>
<feature type="compositionally biased region" description="Low complexity" evidence="1">
    <location>
        <begin position="300"/>
        <end position="321"/>
    </location>
</feature>
<organism evidence="2 3">
    <name type="scientific">Xanthomonas cassavae CFBP 4642</name>
    <dbReference type="NCBI Taxonomy" id="1219375"/>
    <lineage>
        <taxon>Bacteria</taxon>
        <taxon>Pseudomonadati</taxon>
        <taxon>Pseudomonadota</taxon>
        <taxon>Gammaproteobacteria</taxon>
        <taxon>Lysobacterales</taxon>
        <taxon>Lysobacteraceae</taxon>
        <taxon>Xanthomonas</taxon>
    </lineage>
</organism>
<evidence type="ECO:0008006" key="4">
    <source>
        <dbReference type="Google" id="ProtNLM"/>
    </source>
</evidence>
<accession>A0ABS8HIX0</accession>
<dbReference type="RefSeq" id="WP_029221443.1">
    <property type="nucleotide sequence ID" value="NZ_CAWLZN010000001.1"/>
</dbReference>
<reference evidence="2 3" key="1">
    <citation type="submission" date="2021-10" db="EMBL/GenBank/DDBJ databases">
        <title>Genome sequencing of Xanthomonas strains from NCPPB.</title>
        <authorList>
            <person name="Hussein R."/>
            <person name="Harrison J."/>
            <person name="Studholme D.J."/>
            <person name="Vicente J."/>
            <person name="Grant M."/>
        </authorList>
    </citation>
    <scope>NUCLEOTIDE SEQUENCE [LARGE SCALE GENOMIC DNA]</scope>
    <source>
        <strain evidence="2 3">NCPPB 101</strain>
    </source>
</reference>